<evidence type="ECO:0000313" key="7">
    <source>
        <dbReference type="RefSeq" id="XP_030044992.1"/>
    </source>
</evidence>
<keyword evidence="3" id="KW-0206">Cytoskeleton</keyword>
<dbReference type="GeneID" id="115459284"/>
<evidence type="ECO:0000256" key="4">
    <source>
        <dbReference type="ARBA" id="ARBA00023273"/>
    </source>
</evidence>
<feature type="region of interest" description="Disordered" evidence="5">
    <location>
        <begin position="1"/>
        <end position="33"/>
    </location>
</feature>
<evidence type="ECO:0000256" key="5">
    <source>
        <dbReference type="SAM" id="MobiDB-lite"/>
    </source>
</evidence>
<gene>
    <name evidence="7" type="primary">C1H15orf65</name>
</gene>
<dbReference type="OrthoDB" id="546383at2759"/>
<evidence type="ECO:0000256" key="1">
    <source>
        <dbReference type="ARBA" id="ARBA00004430"/>
    </source>
</evidence>
<keyword evidence="4" id="KW-0966">Cell projection</keyword>
<protein>
    <submittedName>
        <fullName evidence="7">Uncharacterized protein C15orf65 homolog isoform X1</fullName>
    </submittedName>
</protein>
<dbReference type="AlphaFoldDB" id="A0A6P7WP74"/>
<dbReference type="FunCoup" id="A0A6P7WP74">
    <property type="interactions" value="41"/>
</dbReference>
<keyword evidence="2" id="KW-0963">Cytoplasm</keyword>
<comment type="subcellular location">
    <subcellularLocation>
        <location evidence="1">Cytoplasm</location>
        <location evidence="1">Cytoskeleton</location>
        <location evidence="1">Cilium axoneme</location>
    </subcellularLocation>
</comment>
<dbReference type="Proteomes" id="UP000515156">
    <property type="component" value="Chromosome 1"/>
</dbReference>
<organism evidence="6 7">
    <name type="scientific">Microcaecilia unicolor</name>
    <dbReference type="NCBI Taxonomy" id="1415580"/>
    <lineage>
        <taxon>Eukaryota</taxon>
        <taxon>Metazoa</taxon>
        <taxon>Chordata</taxon>
        <taxon>Craniata</taxon>
        <taxon>Vertebrata</taxon>
        <taxon>Euteleostomi</taxon>
        <taxon>Amphibia</taxon>
        <taxon>Gymnophiona</taxon>
        <taxon>Siphonopidae</taxon>
        <taxon>Microcaecilia</taxon>
    </lineage>
</organism>
<sequence>MEQKVKMASTDVPPASTSREKNLSEEAQSCTDPGNLVFSCMIDSKSPPTKMSLTKAQSILYKTTSGSYGAHPAYCEMAPCSHHPMSERFSQHLGICGMYRNHSLNTALDRSKVYDDPTLQHTL</sequence>
<keyword evidence="6" id="KW-1185">Reference proteome</keyword>
<proteinExistence type="predicted"/>
<dbReference type="GO" id="GO:0005879">
    <property type="term" value="C:axonemal microtubule"/>
    <property type="evidence" value="ECO:0007669"/>
    <property type="project" value="InterPro"/>
</dbReference>
<dbReference type="RefSeq" id="XP_030044992.1">
    <property type="nucleotide sequence ID" value="XM_030189132.1"/>
</dbReference>
<dbReference type="Pfam" id="PF14892">
    <property type="entry name" value="PIRC1_2"/>
    <property type="match status" value="1"/>
</dbReference>
<dbReference type="PANTHER" id="PTHR20899:SF4">
    <property type="entry name" value="PIERCER OF MICROTUBULE WALL 2 PROTEIN"/>
    <property type="match status" value="1"/>
</dbReference>
<evidence type="ECO:0000313" key="6">
    <source>
        <dbReference type="Proteomes" id="UP000515156"/>
    </source>
</evidence>
<evidence type="ECO:0000256" key="3">
    <source>
        <dbReference type="ARBA" id="ARBA00023212"/>
    </source>
</evidence>
<evidence type="ECO:0000256" key="2">
    <source>
        <dbReference type="ARBA" id="ARBA00022490"/>
    </source>
</evidence>
<name>A0A6P7WP74_9AMPH</name>
<accession>A0A6P7WP74</accession>
<dbReference type="GO" id="GO:0035082">
    <property type="term" value="P:axoneme assembly"/>
    <property type="evidence" value="ECO:0007669"/>
    <property type="project" value="InterPro"/>
</dbReference>
<dbReference type="PANTHER" id="PTHR20899">
    <property type="entry name" value="PIERCE HOMOLOG"/>
    <property type="match status" value="1"/>
</dbReference>
<reference evidence="7" key="1">
    <citation type="submission" date="2025-08" db="UniProtKB">
        <authorList>
            <consortium name="RefSeq"/>
        </authorList>
    </citation>
    <scope>IDENTIFICATION</scope>
</reference>
<dbReference type="InterPro" id="IPR026507">
    <property type="entry name" value="PIRC1/2"/>
</dbReference>
<dbReference type="KEGG" id="muo:115459284"/>
<dbReference type="CTD" id="145788"/>
<dbReference type="InParanoid" id="A0A6P7WP74"/>